<dbReference type="AlphaFoldDB" id="A0AAV7K5S7"/>
<dbReference type="GO" id="GO:0043161">
    <property type="term" value="P:proteasome-mediated ubiquitin-dependent protein catabolic process"/>
    <property type="evidence" value="ECO:0007669"/>
    <property type="project" value="TreeGrafter"/>
</dbReference>
<evidence type="ECO:0000256" key="2">
    <source>
        <dbReference type="PROSITE-ProRule" id="PRU00504"/>
    </source>
</evidence>
<keyword evidence="3" id="KW-0812">Transmembrane</keyword>
<dbReference type="GO" id="GO:0008270">
    <property type="term" value="F:zinc ion binding"/>
    <property type="evidence" value="ECO:0007669"/>
    <property type="project" value="UniProtKB-KW"/>
</dbReference>
<sequence length="434" mass="50596">MYFSLSLIDSCKVEIMITLAFHLFAFGICLLMLIPIRFLIKWKFRYNCRFYRARRLLQEREEVLLFQLDEIKDSYKQQLVRNEQRRELLATRENLQSFLKGNQNQETLLAMLAPLEDKLREMEGGIEELQVIKLNWSREGELESLLKDIGTFKLSKAIDRDYTRKGIPVLTACKYRLKTTQFGEFNWPTVIAIQPKTDNLYIADTFNHRVQVFNKSCEFVMSFSTLMDHPIGICFHGSKILVTQFVGNIVNMYTTDGELVMSIGSRGEKELEFEHPLRICISECTTKIYICDYGNDRVQVLNSDFTFNSFMFRTKPRDVKARGDQIYILNENNPCLHVYNYEHQLIRDLISFGNETSQIYSSDHFCIDHNSNILISDRKNCCVVVFNKIGNIIHKFGRRGSKPGDLIDPRGIVIDREGRIIVASLNPDNCIQFF</sequence>
<dbReference type="InterPro" id="IPR001258">
    <property type="entry name" value="NHL_repeat"/>
</dbReference>
<dbReference type="GO" id="GO:0061630">
    <property type="term" value="F:ubiquitin protein ligase activity"/>
    <property type="evidence" value="ECO:0007669"/>
    <property type="project" value="TreeGrafter"/>
</dbReference>
<dbReference type="PANTHER" id="PTHR24104">
    <property type="entry name" value="E3 UBIQUITIN-PROTEIN LIGASE NHLRC1-RELATED"/>
    <property type="match status" value="1"/>
</dbReference>
<feature type="repeat" description="NHL" evidence="2">
    <location>
        <begin position="260"/>
        <end position="304"/>
    </location>
</feature>
<evidence type="ECO:0000313" key="5">
    <source>
        <dbReference type="Proteomes" id="UP001165289"/>
    </source>
</evidence>
<name>A0AAV7K5S7_9METZ</name>
<dbReference type="GO" id="GO:0000209">
    <property type="term" value="P:protein polyubiquitination"/>
    <property type="evidence" value="ECO:0007669"/>
    <property type="project" value="TreeGrafter"/>
</dbReference>
<dbReference type="SUPFAM" id="SSF63825">
    <property type="entry name" value="YWTD domain"/>
    <property type="match status" value="1"/>
</dbReference>
<accession>A0AAV7K5S7</accession>
<comment type="caution">
    <text evidence="4">The sequence shown here is derived from an EMBL/GenBank/DDBJ whole genome shotgun (WGS) entry which is preliminary data.</text>
</comment>
<dbReference type="PANTHER" id="PTHR24104:SF25">
    <property type="entry name" value="PROTEIN LIN-41"/>
    <property type="match status" value="1"/>
</dbReference>
<keyword evidence="3" id="KW-1133">Transmembrane helix</keyword>
<protein>
    <submittedName>
        <fullName evidence="4">PEP-CTERM domain protein</fullName>
    </submittedName>
</protein>
<dbReference type="InterPro" id="IPR050952">
    <property type="entry name" value="TRIM-NHL_E3_ligases"/>
</dbReference>
<keyword evidence="5" id="KW-1185">Reference proteome</keyword>
<reference evidence="4 5" key="1">
    <citation type="journal article" date="2023" name="BMC Biol.">
        <title>The compact genome of the sponge Oopsacas minuta (Hexactinellida) is lacking key metazoan core genes.</title>
        <authorList>
            <person name="Santini S."/>
            <person name="Schenkelaars Q."/>
            <person name="Jourda C."/>
            <person name="Duchesne M."/>
            <person name="Belahbib H."/>
            <person name="Rocher C."/>
            <person name="Selva M."/>
            <person name="Riesgo A."/>
            <person name="Vervoort M."/>
            <person name="Leys S.P."/>
            <person name="Kodjabachian L."/>
            <person name="Le Bivic A."/>
            <person name="Borchiellini C."/>
            <person name="Claverie J.M."/>
            <person name="Renard E."/>
        </authorList>
    </citation>
    <scope>NUCLEOTIDE SEQUENCE [LARGE SCALE GENOMIC DNA]</scope>
    <source>
        <strain evidence="4">SPO-2</strain>
    </source>
</reference>
<dbReference type="Proteomes" id="UP001165289">
    <property type="component" value="Unassembled WGS sequence"/>
</dbReference>
<evidence type="ECO:0000256" key="1">
    <source>
        <dbReference type="ARBA" id="ARBA00022737"/>
    </source>
</evidence>
<gene>
    <name evidence="4" type="ORF">LOD99_1407</name>
</gene>
<dbReference type="PROSITE" id="PS51125">
    <property type="entry name" value="NHL"/>
    <property type="match status" value="3"/>
</dbReference>
<feature type="repeat" description="NHL" evidence="2">
    <location>
        <begin position="183"/>
        <end position="216"/>
    </location>
</feature>
<organism evidence="4 5">
    <name type="scientific">Oopsacas minuta</name>
    <dbReference type="NCBI Taxonomy" id="111878"/>
    <lineage>
        <taxon>Eukaryota</taxon>
        <taxon>Metazoa</taxon>
        <taxon>Porifera</taxon>
        <taxon>Hexactinellida</taxon>
        <taxon>Hexasterophora</taxon>
        <taxon>Lyssacinosida</taxon>
        <taxon>Leucopsacidae</taxon>
        <taxon>Oopsacas</taxon>
    </lineage>
</organism>
<dbReference type="CDD" id="cd05819">
    <property type="entry name" value="NHL"/>
    <property type="match status" value="1"/>
</dbReference>
<dbReference type="InterPro" id="IPR011042">
    <property type="entry name" value="6-blade_b-propeller_TolB-like"/>
</dbReference>
<keyword evidence="1" id="KW-0677">Repeat</keyword>
<evidence type="ECO:0000313" key="4">
    <source>
        <dbReference type="EMBL" id="KAI6656612.1"/>
    </source>
</evidence>
<proteinExistence type="predicted"/>
<feature type="transmembrane region" description="Helical" evidence="3">
    <location>
        <begin position="15"/>
        <end position="40"/>
    </location>
</feature>
<dbReference type="Pfam" id="PF17170">
    <property type="entry name" value="DUF5128"/>
    <property type="match status" value="1"/>
</dbReference>
<dbReference type="Gene3D" id="2.120.10.30">
    <property type="entry name" value="TolB, C-terminal domain"/>
    <property type="match status" value="2"/>
</dbReference>
<dbReference type="EMBL" id="JAKMXF010000144">
    <property type="protein sequence ID" value="KAI6656612.1"/>
    <property type="molecule type" value="Genomic_DNA"/>
</dbReference>
<feature type="repeat" description="NHL" evidence="2">
    <location>
        <begin position="393"/>
        <end position="434"/>
    </location>
</feature>
<keyword evidence="3" id="KW-0472">Membrane</keyword>
<evidence type="ECO:0000256" key="3">
    <source>
        <dbReference type="SAM" id="Phobius"/>
    </source>
</evidence>